<feature type="transmembrane region" description="Helical" evidence="5">
    <location>
        <begin position="6"/>
        <end position="28"/>
    </location>
</feature>
<evidence type="ECO:0000256" key="2">
    <source>
        <dbReference type="ARBA" id="ARBA00022692"/>
    </source>
</evidence>
<dbReference type="EMBL" id="FOVR01000004">
    <property type="protein sequence ID" value="SFO29638.1"/>
    <property type="molecule type" value="Genomic_DNA"/>
</dbReference>
<dbReference type="Pfam" id="PF07298">
    <property type="entry name" value="NnrU"/>
    <property type="match status" value="1"/>
</dbReference>
<keyword evidence="8" id="KW-1185">Reference proteome</keyword>
<proteinExistence type="predicted"/>
<evidence type="ECO:0000256" key="1">
    <source>
        <dbReference type="ARBA" id="ARBA00004141"/>
    </source>
</evidence>
<reference evidence="7 8" key="1">
    <citation type="submission" date="2016-10" db="EMBL/GenBank/DDBJ databases">
        <authorList>
            <person name="de Groot N.N."/>
        </authorList>
    </citation>
    <scope>NUCLEOTIDE SEQUENCE [LARGE SCALE GENOMIC DNA]</scope>
    <source>
        <strain evidence="7 8">CGMCC 1.9157</strain>
    </source>
</reference>
<feature type="transmembrane region" description="Helical" evidence="5">
    <location>
        <begin position="76"/>
        <end position="94"/>
    </location>
</feature>
<dbReference type="AlphaFoldDB" id="A0A1I5G0W2"/>
<protein>
    <submittedName>
        <fullName evidence="7">NnrU protein</fullName>
    </submittedName>
</protein>
<feature type="transmembrane region" description="Helical" evidence="5">
    <location>
        <begin position="40"/>
        <end position="56"/>
    </location>
</feature>
<dbReference type="GO" id="GO:0016020">
    <property type="term" value="C:membrane"/>
    <property type="evidence" value="ECO:0007669"/>
    <property type="project" value="UniProtKB-SubCell"/>
</dbReference>
<name>A0A1I5G0W2_9HYPH</name>
<comment type="subcellular location">
    <subcellularLocation>
        <location evidence="1">Membrane</location>
        <topology evidence="1">Multi-pass membrane protein</topology>
    </subcellularLocation>
</comment>
<evidence type="ECO:0000259" key="6">
    <source>
        <dbReference type="Pfam" id="PF07298"/>
    </source>
</evidence>
<dbReference type="RefSeq" id="WP_090071874.1">
    <property type="nucleotide sequence ID" value="NZ_FOVR01000004.1"/>
</dbReference>
<feature type="transmembrane region" description="Helical" evidence="5">
    <location>
        <begin position="101"/>
        <end position="120"/>
    </location>
</feature>
<evidence type="ECO:0000313" key="8">
    <source>
        <dbReference type="Proteomes" id="UP000199236"/>
    </source>
</evidence>
<gene>
    <name evidence="7" type="ORF">SAMN04488056_104301</name>
</gene>
<evidence type="ECO:0000313" key="7">
    <source>
        <dbReference type="EMBL" id="SFO29638.1"/>
    </source>
</evidence>
<evidence type="ECO:0000256" key="5">
    <source>
        <dbReference type="SAM" id="Phobius"/>
    </source>
</evidence>
<sequence>MTMLIFGVLLWAVVHLFPIFLPTARAGLLGRMGEGPYKGLFALLIILSLVLIVFGWRVAGEAGYIGDVYDEDWTRHLTHLLMLFSIILFGVAKAPTRIRRFIRNPMLTGMALWAIAHLLVNNDQRSLVLFGGMLLWSVVSIIGTNRRDGAYVPPEVGSWGREIRIILISVVVYAVLIVAHPYFTGMEAMDLSFLW</sequence>
<keyword evidence="3 5" id="KW-1133">Transmembrane helix</keyword>
<feature type="transmembrane region" description="Helical" evidence="5">
    <location>
        <begin position="165"/>
        <end position="183"/>
    </location>
</feature>
<dbReference type="Proteomes" id="UP000199236">
    <property type="component" value="Unassembled WGS sequence"/>
</dbReference>
<feature type="transmembrane region" description="Helical" evidence="5">
    <location>
        <begin position="126"/>
        <end position="144"/>
    </location>
</feature>
<organism evidence="7 8">
    <name type="scientific">Cohaesibacter marisflavi</name>
    <dbReference type="NCBI Taxonomy" id="655353"/>
    <lineage>
        <taxon>Bacteria</taxon>
        <taxon>Pseudomonadati</taxon>
        <taxon>Pseudomonadota</taxon>
        <taxon>Alphaproteobacteria</taxon>
        <taxon>Hyphomicrobiales</taxon>
        <taxon>Cohaesibacteraceae</taxon>
    </lineage>
</organism>
<evidence type="ECO:0000256" key="4">
    <source>
        <dbReference type="ARBA" id="ARBA00023136"/>
    </source>
</evidence>
<dbReference type="InterPro" id="IPR009915">
    <property type="entry name" value="NnrU_dom"/>
</dbReference>
<keyword evidence="4 5" id="KW-0472">Membrane</keyword>
<accession>A0A1I5G0W2</accession>
<dbReference type="OrthoDB" id="5293641at2"/>
<dbReference type="STRING" id="655353.SAMN04488056_104301"/>
<evidence type="ECO:0000256" key="3">
    <source>
        <dbReference type="ARBA" id="ARBA00022989"/>
    </source>
</evidence>
<feature type="domain" description="NnrU" evidence="6">
    <location>
        <begin position="3"/>
        <end position="187"/>
    </location>
</feature>
<keyword evidence="2 5" id="KW-0812">Transmembrane</keyword>